<gene>
    <name evidence="2" type="ORF">F443_19420</name>
</gene>
<dbReference type="Pfam" id="PF05699">
    <property type="entry name" value="Dimer_Tnp_hAT"/>
    <property type="match status" value="1"/>
</dbReference>
<dbReference type="GO" id="GO:0046983">
    <property type="term" value="F:protein dimerization activity"/>
    <property type="evidence" value="ECO:0007669"/>
    <property type="project" value="InterPro"/>
</dbReference>
<proteinExistence type="predicted"/>
<comment type="caution">
    <text evidence="2">The sequence shown here is derived from an EMBL/GenBank/DDBJ whole genome shotgun (WGS) entry which is preliminary data.</text>
</comment>
<reference evidence="2 3" key="1">
    <citation type="submission" date="2013-11" db="EMBL/GenBank/DDBJ databases">
        <title>The Genome Sequence of Phytophthora parasitica P1569.</title>
        <authorList>
            <consortium name="The Broad Institute Genomics Platform"/>
            <person name="Russ C."/>
            <person name="Tyler B."/>
            <person name="Panabieres F."/>
            <person name="Shan W."/>
            <person name="Tripathy S."/>
            <person name="Grunwald N."/>
            <person name="Machado M."/>
            <person name="Johnson C.S."/>
            <person name="Arredondo F."/>
            <person name="Hong C."/>
            <person name="Coffey M."/>
            <person name="Young S.K."/>
            <person name="Zeng Q."/>
            <person name="Gargeya S."/>
            <person name="Fitzgerald M."/>
            <person name="Abouelleil A."/>
            <person name="Alvarado L."/>
            <person name="Chapman S.B."/>
            <person name="Gainer-Dewar J."/>
            <person name="Goldberg J."/>
            <person name="Griggs A."/>
            <person name="Gujja S."/>
            <person name="Hansen M."/>
            <person name="Howarth C."/>
            <person name="Imamovic A."/>
            <person name="Ireland A."/>
            <person name="Larimer J."/>
            <person name="McCowan C."/>
            <person name="Murphy C."/>
            <person name="Pearson M."/>
            <person name="Poon T.W."/>
            <person name="Priest M."/>
            <person name="Roberts A."/>
            <person name="Saif S."/>
            <person name="Shea T."/>
            <person name="Sykes S."/>
            <person name="Wortman J."/>
            <person name="Nusbaum C."/>
            <person name="Birren B."/>
        </authorList>
    </citation>
    <scope>NUCLEOTIDE SEQUENCE [LARGE SCALE GENOMIC DNA]</scope>
    <source>
        <strain evidence="2 3">P1569</strain>
    </source>
</reference>
<dbReference type="InterPro" id="IPR012337">
    <property type="entry name" value="RNaseH-like_sf"/>
</dbReference>
<dbReference type="OrthoDB" id="122072at2759"/>
<dbReference type="HOGENOM" id="CLU_079231_0_0_1"/>
<name>V9E4G0_PHYNI</name>
<feature type="domain" description="HAT C-terminal dimerisation" evidence="1">
    <location>
        <begin position="90"/>
        <end position="158"/>
    </location>
</feature>
<dbReference type="EMBL" id="ANIZ01003365">
    <property type="protein sequence ID" value="ETI33980.1"/>
    <property type="molecule type" value="Genomic_DNA"/>
</dbReference>
<accession>V9E4G0</accession>
<evidence type="ECO:0000313" key="3">
    <source>
        <dbReference type="Proteomes" id="UP000018721"/>
    </source>
</evidence>
<dbReference type="eggNOG" id="ENOG502RGT1">
    <property type="taxonomic scope" value="Eukaryota"/>
</dbReference>
<sequence>MSGDATTVFVSSVNEAVKTRLWALMGKLVDHAGSNMVQHQHSIDEDSAPIIRIRAHFGSRATQRPLPIQPDRVSQELCNWEIDQTEMRVNDSVLDFWMRMEHSGDYNILPRVVKILFALPSSSAQIERDLWVCGEMVTSQRPSLSNENVDMCAFLNRNEEFVDIAQCESIPDDEVDGHIPQCVSYVMDAAPRDGEDEMILDLFSQASVEEDDTEM</sequence>
<dbReference type="AlphaFoldDB" id="V9E4G0"/>
<evidence type="ECO:0000259" key="1">
    <source>
        <dbReference type="Pfam" id="PF05699"/>
    </source>
</evidence>
<dbReference type="Proteomes" id="UP000018721">
    <property type="component" value="Unassembled WGS sequence"/>
</dbReference>
<dbReference type="InterPro" id="IPR008906">
    <property type="entry name" value="HATC_C_dom"/>
</dbReference>
<keyword evidence="3" id="KW-1185">Reference proteome</keyword>
<protein>
    <recommendedName>
        <fullName evidence="1">HAT C-terminal dimerisation domain-containing protein</fullName>
    </recommendedName>
</protein>
<dbReference type="SUPFAM" id="SSF53098">
    <property type="entry name" value="Ribonuclease H-like"/>
    <property type="match status" value="1"/>
</dbReference>
<evidence type="ECO:0000313" key="2">
    <source>
        <dbReference type="EMBL" id="ETI33980.1"/>
    </source>
</evidence>
<organism evidence="2 3">
    <name type="scientific">Phytophthora nicotianae P1569</name>
    <dbReference type="NCBI Taxonomy" id="1317065"/>
    <lineage>
        <taxon>Eukaryota</taxon>
        <taxon>Sar</taxon>
        <taxon>Stramenopiles</taxon>
        <taxon>Oomycota</taxon>
        <taxon>Peronosporomycetes</taxon>
        <taxon>Peronosporales</taxon>
        <taxon>Peronosporaceae</taxon>
        <taxon>Phytophthora</taxon>
    </lineage>
</organism>